<feature type="chain" id="PRO_5025062575" description="Ig-like domain-containing protein" evidence="2">
    <location>
        <begin position="20"/>
        <end position="456"/>
    </location>
</feature>
<evidence type="ECO:0000256" key="1">
    <source>
        <dbReference type="SAM" id="Phobius"/>
    </source>
</evidence>
<keyword evidence="1" id="KW-1133">Transmembrane helix</keyword>
<name>A0A642UXT7_DIURU</name>
<dbReference type="VEuPathDB" id="FungiDB:DIURU_000547"/>
<dbReference type="RefSeq" id="XP_034014642.1">
    <property type="nucleotide sequence ID" value="XM_034158455.1"/>
</dbReference>
<evidence type="ECO:0000313" key="3">
    <source>
        <dbReference type="EMBL" id="KAA8907385.1"/>
    </source>
</evidence>
<dbReference type="AlphaFoldDB" id="A0A642UXT7"/>
<protein>
    <recommendedName>
        <fullName evidence="5">Ig-like domain-containing protein</fullName>
    </recommendedName>
</protein>
<feature type="transmembrane region" description="Helical" evidence="1">
    <location>
        <begin position="367"/>
        <end position="390"/>
    </location>
</feature>
<accession>A0A642UXT7</accession>
<feature type="transmembrane region" description="Helical" evidence="1">
    <location>
        <begin position="151"/>
        <end position="169"/>
    </location>
</feature>
<keyword evidence="4" id="KW-1185">Reference proteome</keyword>
<proteinExistence type="predicted"/>
<feature type="signal peptide" evidence="2">
    <location>
        <begin position="1"/>
        <end position="19"/>
    </location>
</feature>
<feature type="transmembrane region" description="Helical" evidence="1">
    <location>
        <begin position="190"/>
        <end position="213"/>
    </location>
</feature>
<evidence type="ECO:0008006" key="5">
    <source>
        <dbReference type="Google" id="ProtNLM"/>
    </source>
</evidence>
<dbReference type="Proteomes" id="UP000449547">
    <property type="component" value="Unassembled WGS sequence"/>
</dbReference>
<feature type="transmembrane region" description="Helical" evidence="1">
    <location>
        <begin position="276"/>
        <end position="294"/>
    </location>
</feature>
<reference evidence="3 4" key="1">
    <citation type="submission" date="2019-07" db="EMBL/GenBank/DDBJ databases">
        <title>Genome assembly of two rare yeast pathogens: Diutina rugosa and Trichomonascus ciferrii.</title>
        <authorList>
            <person name="Mixao V."/>
            <person name="Saus E."/>
            <person name="Hansen A."/>
            <person name="Lass-Flor C."/>
            <person name="Gabaldon T."/>
        </authorList>
    </citation>
    <scope>NUCLEOTIDE SEQUENCE [LARGE SCALE GENOMIC DNA]</scope>
    <source>
        <strain evidence="3 4">CBS 613</strain>
    </source>
</reference>
<dbReference type="EMBL" id="SWFT01000025">
    <property type="protein sequence ID" value="KAA8907385.1"/>
    <property type="molecule type" value="Genomic_DNA"/>
</dbReference>
<gene>
    <name evidence="3" type="ORF">DIURU_000547</name>
</gene>
<feature type="transmembrane region" description="Helical" evidence="1">
    <location>
        <begin position="233"/>
        <end position="255"/>
    </location>
</feature>
<evidence type="ECO:0000256" key="2">
    <source>
        <dbReference type="SAM" id="SignalP"/>
    </source>
</evidence>
<feature type="transmembrane region" description="Helical" evidence="1">
    <location>
        <begin position="314"/>
        <end position="336"/>
    </location>
</feature>
<dbReference type="GeneID" id="54779200"/>
<sequence>MWLQRYLASFAVVLPLVAAYTVLDSRNGIACELLKAPEPIKLEANGAASLVAFRLKNHDEYHLPSATEYRVDYQAQKCDFNWHERFSGIESSGFHIEDLVDSDGRVTILAQDILEGDDSGIICVAASQITDETREVRVHFGSGLTWTEKRYAKVLAVVVIVGWLMAAFLRRHIKQYRGVSLVSEGVIHYVLLPLLIAVTVRWSWLFLRGVISISLDSWLASVINQSTLKGMEITRIMAMMSLYFFCCGYGTLYYIKGDHPEFQRMPDNLWLWGRSRFIWLMALSMIMPLTDVSASPVKLFVLPVDASSVNVFQAIASLFYGMIGFVVWCKTIFNFFKTSRQLRQFPDAVPTGNGNEIAAKFNKSMMVVLVFPMVLGILGGILVVPTLASVDVGSMGDPAALFEKLWSSRGWAAMSVVAPLSTLVEVAVVYYLWVRDNHGLVLQGDDTVFAESSVDH</sequence>
<comment type="caution">
    <text evidence="3">The sequence shown here is derived from an EMBL/GenBank/DDBJ whole genome shotgun (WGS) entry which is preliminary data.</text>
</comment>
<keyword evidence="2" id="KW-0732">Signal</keyword>
<keyword evidence="1" id="KW-0472">Membrane</keyword>
<organism evidence="3 4">
    <name type="scientific">Diutina rugosa</name>
    <name type="common">Yeast</name>
    <name type="synonym">Candida rugosa</name>
    <dbReference type="NCBI Taxonomy" id="5481"/>
    <lineage>
        <taxon>Eukaryota</taxon>
        <taxon>Fungi</taxon>
        <taxon>Dikarya</taxon>
        <taxon>Ascomycota</taxon>
        <taxon>Saccharomycotina</taxon>
        <taxon>Pichiomycetes</taxon>
        <taxon>Debaryomycetaceae</taxon>
        <taxon>Diutina</taxon>
    </lineage>
</organism>
<feature type="transmembrane region" description="Helical" evidence="1">
    <location>
        <begin position="410"/>
        <end position="433"/>
    </location>
</feature>
<evidence type="ECO:0000313" key="4">
    <source>
        <dbReference type="Proteomes" id="UP000449547"/>
    </source>
</evidence>
<keyword evidence="1" id="KW-0812">Transmembrane</keyword>
<dbReference type="OrthoDB" id="4022842at2759"/>